<evidence type="ECO:0000256" key="1">
    <source>
        <dbReference type="ARBA" id="ARBA00023002"/>
    </source>
</evidence>
<dbReference type="GO" id="GO:0016616">
    <property type="term" value="F:oxidoreductase activity, acting on the CH-OH group of donors, NAD or NADP as acceptor"/>
    <property type="evidence" value="ECO:0007669"/>
    <property type="project" value="TreeGrafter"/>
</dbReference>
<dbReference type="InterPro" id="IPR036291">
    <property type="entry name" value="NAD(P)-bd_dom_sf"/>
</dbReference>
<comment type="caution">
    <text evidence="3">The sequence shown here is derived from an EMBL/GenBank/DDBJ whole genome shotgun (WGS) entry which is preliminary data.</text>
</comment>
<dbReference type="SUPFAM" id="SSF51735">
    <property type="entry name" value="NAD(P)-binding Rossmann-fold domains"/>
    <property type="match status" value="1"/>
</dbReference>
<evidence type="ECO:0000313" key="3">
    <source>
        <dbReference type="EMBL" id="RRT33382.1"/>
    </source>
</evidence>
<dbReference type="Gene3D" id="3.40.50.720">
    <property type="entry name" value="NAD(P)-binding Rossmann-like Domain"/>
    <property type="match status" value="1"/>
</dbReference>
<dbReference type="AlphaFoldDB" id="A0A426X1L0"/>
<dbReference type="Proteomes" id="UP000287651">
    <property type="component" value="Unassembled WGS sequence"/>
</dbReference>
<protein>
    <recommendedName>
        <fullName evidence="2">NAD-dependent epimerase/dehydratase domain-containing protein</fullName>
    </recommendedName>
</protein>
<dbReference type="PANTHER" id="PTHR10366">
    <property type="entry name" value="NAD DEPENDENT EPIMERASE/DEHYDRATASE"/>
    <property type="match status" value="1"/>
</dbReference>
<dbReference type="EMBL" id="AMZH03029193">
    <property type="protein sequence ID" value="RRT33382.1"/>
    <property type="molecule type" value="Genomic_DNA"/>
</dbReference>
<organism evidence="3 4">
    <name type="scientific">Ensete ventricosum</name>
    <name type="common">Abyssinian banana</name>
    <name type="synonym">Musa ensete</name>
    <dbReference type="NCBI Taxonomy" id="4639"/>
    <lineage>
        <taxon>Eukaryota</taxon>
        <taxon>Viridiplantae</taxon>
        <taxon>Streptophyta</taxon>
        <taxon>Embryophyta</taxon>
        <taxon>Tracheophyta</taxon>
        <taxon>Spermatophyta</taxon>
        <taxon>Magnoliopsida</taxon>
        <taxon>Liliopsida</taxon>
        <taxon>Zingiberales</taxon>
        <taxon>Musaceae</taxon>
        <taxon>Ensete</taxon>
    </lineage>
</organism>
<keyword evidence="1" id="KW-0560">Oxidoreductase</keyword>
<dbReference type="Pfam" id="PF01370">
    <property type="entry name" value="Epimerase"/>
    <property type="match status" value="1"/>
</dbReference>
<sequence length="102" mass="10544">MPVDAPPLLAGNGQTVCVTGAGGFIASWLVKLLRTPTSLVCNAEASLLADDSKNAHLKAMEGAADRLLLCQADLLDYGALREAIDGCHGVFHTASPVTDDPV</sequence>
<dbReference type="InterPro" id="IPR001509">
    <property type="entry name" value="Epimerase_deHydtase"/>
</dbReference>
<accession>A0A426X1L0</accession>
<evidence type="ECO:0000313" key="4">
    <source>
        <dbReference type="Proteomes" id="UP000287651"/>
    </source>
</evidence>
<reference evidence="3 4" key="1">
    <citation type="journal article" date="2014" name="Agronomy (Basel)">
        <title>A Draft Genome Sequence for Ensete ventricosum, the Drought-Tolerant Tree Against Hunger.</title>
        <authorList>
            <person name="Harrison J."/>
            <person name="Moore K.A."/>
            <person name="Paszkiewicz K."/>
            <person name="Jones T."/>
            <person name="Grant M."/>
            <person name="Ambacheew D."/>
            <person name="Muzemil S."/>
            <person name="Studholme D.J."/>
        </authorList>
    </citation>
    <scope>NUCLEOTIDE SEQUENCE [LARGE SCALE GENOMIC DNA]</scope>
</reference>
<dbReference type="PANTHER" id="PTHR10366:SF404">
    <property type="entry name" value="CINNAMOYL-COA REDUCTASE 1"/>
    <property type="match status" value="1"/>
</dbReference>
<proteinExistence type="predicted"/>
<gene>
    <name evidence="3" type="ORF">B296_00058485</name>
</gene>
<evidence type="ECO:0000259" key="2">
    <source>
        <dbReference type="Pfam" id="PF01370"/>
    </source>
</evidence>
<dbReference type="InterPro" id="IPR050425">
    <property type="entry name" value="NAD(P)_dehydrat-like"/>
</dbReference>
<feature type="domain" description="NAD-dependent epimerase/dehydratase" evidence="2">
    <location>
        <begin position="16"/>
        <end position="99"/>
    </location>
</feature>
<name>A0A426X1L0_ENSVE</name>